<evidence type="ECO:0000313" key="1">
    <source>
        <dbReference type="EMBL" id="AHG01911.1"/>
    </source>
</evidence>
<keyword evidence="1" id="KW-0614">Plasmid</keyword>
<evidence type="ECO:0000313" key="2">
    <source>
        <dbReference type="Proteomes" id="UP000019024"/>
    </source>
</evidence>
<dbReference type="Proteomes" id="UP000019024">
    <property type="component" value="Plasmid unnamed2"/>
</dbReference>
<accession>W0JTG0</accession>
<dbReference type="HOGENOM" id="CLU_2475886_0_0_2"/>
<dbReference type="EMBL" id="CP007057">
    <property type="protein sequence ID" value="AHG01911.1"/>
    <property type="molecule type" value="Genomic_DNA"/>
</dbReference>
<dbReference type="AlphaFoldDB" id="W0JTG0"/>
<name>W0JTG0_9EURY</name>
<protein>
    <submittedName>
        <fullName evidence="1">Uncharacterized protein</fullName>
    </submittedName>
</protein>
<dbReference type="KEGG" id="hlr:HALLA_01040"/>
<keyword evidence="2" id="KW-1185">Reference proteome</keyword>
<proteinExistence type="predicted"/>
<reference evidence="1 2" key="1">
    <citation type="submission" date="2014-01" db="EMBL/GenBank/DDBJ databases">
        <authorList>
            <consortium name="DOE Joint Genome Institute"/>
            <person name="Anderson I."/>
            <person name="Huntemann M."/>
            <person name="Han J."/>
            <person name="Chen A."/>
            <person name="Kyrpides N."/>
            <person name="Mavromatis K."/>
            <person name="Markowitz V."/>
            <person name="Palaniappan K."/>
            <person name="Ivanova N."/>
            <person name="Schaumberg A."/>
            <person name="Pati A."/>
            <person name="Liolios K."/>
            <person name="Nordberg H.P."/>
            <person name="Cantor M.N."/>
            <person name="Hua S.X."/>
            <person name="Woyke T."/>
        </authorList>
    </citation>
    <scope>NUCLEOTIDE SEQUENCE [LARGE SCALE GENOMIC DNA]</scope>
    <source>
        <strain evidence="1 2">XH-48</strain>
        <plasmid evidence="2">2</plasmid>
    </source>
</reference>
<gene>
    <name evidence="1" type="ORF">HALLA_01040</name>
</gene>
<sequence>MLGCRLSTVDEYKTIDIASSISIPSSDTAKEDDSVDVVDAVSQSRDEFSNWSVKLRLWNLDDRLADSVPNPPSRVAVDETAVKINGK</sequence>
<geneLocation type="plasmid" evidence="2">
    <name>2</name>
</geneLocation>
<organism evidence="1 2">
    <name type="scientific">Halostagnicola larsenii XH-48</name>
    <dbReference type="NCBI Taxonomy" id="797299"/>
    <lineage>
        <taxon>Archaea</taxon>
        <taxon>Methanobacteriati</taxon>
        <taxon>Methanobacteriota</taxon>
        <taxon>Stenosarchaea group</taxon>
        <taxon>Halobacteria</taxon>
        <taxon>Halobacteriales</taxon>
        <taxon>Natrialbaceae</taxon>
        <taxon>Halostagnicola</taxon>
    </lineage>
</organism>